<organism evidence="2 3">
    <name type="scientific">Corynespora cassiicola Philippines</name>
    <dbReference type="NCBI Taxonomy" id="1448308"/>
    <lineage>
        <taxon>Eukaryota</taxon>
        <taxon>Fungi</taxon>
        <taxon>Dikarya</taxon>
        <taxon>Ascomycota</taxon>
        <taxon>Pezizomycotina</taxon>
        <taxon>Dothideomycetes</taxon>
        <taxon>Pleosporomycetidae</taxon>
        <taxon>Pleosporales</taxon>
        <taxon>Corynesporascaceae</taxon>
        <taxon>Corynespora</taxon>
    </lineage>
</organism>
<evidence type="ECO:0000313" key="3">
    <source>
        <dbReference type="Proteomes" id="UP000240883"/>
    </source>
</evidence>
<proteinExistence type="predicted"/>
<reference evidence="2 3" key="1">
    <citation type="journal article" date="2018" name="Front. Microbiol.">
        <title>Genome-Wide Analysis of Corynespora cassiicola Leaf Fall Disease Putative Effectors.</title>
        <authorList>
            <person name="Lopez D."/>
            <person name="Ribeiro S."/>
            <person name="Label P."/>
            <person name="Fumanal B."/>
            <person name="Venisse J.S."/>
            <person name="Kohler A."/>
            <person name="de Oliveira R.R."/>
            <person name="Labutti K."/>
            <person name="Lipzen A."/>
            <person name="Lail K."/>
            <person name="Bauer D."/>
            <person name="Ohm R.A."/>
            <person name="Barry K.W."/>
            <person name="Spatafora J."/>
            <person name="Grigoriev I.V."/>
            <person name="Martin F.M."/>
            <person name="Pujade-Renaud V."/>
        </authorList>
    </citation>
    <scope>NUCLEOTIDE SEQUENCE [LARGE SCALE GENOMIC DNA]</scope>
    <source>
        <strain evidence="2 3">Philippines</strain>
    </source>
</reference>
<dbReference type="Proteomes" id="UP000240883">
    <property type="component" value="Unassembled WGS sequence"/>
</dbReference>
<evidence type="ECO:0000256" key="1">
    <source>
        <dbReference type="SAM" id="MobiDB-lite"/>
    </source>
</evidence>
<name>A0A2T2NCV6_CORCC</name>
<keyword evidence="3" id="KW-1185">Reference proteome</keyword>
<protein>
    <submittedName>
        <fullName evidence="2">Uncharacterized protein</fullName>
    </submittedName>
</protein>
<gene>
    <name evidence="2" type="ORF">BS50DRAFT_592119</name>
</gene>
<dbReference type="EMBL" id="KZ678141">
    <property type="protein sequence ID" value="PSN62878.1"/>
    <property type="molecule type" value="Genomic_DNA"/>
</dbReference>
<accession>A0A2T2NCV6</accession>
<feature type="region of interest" description="Disordered" evidence="1">
    <location>
        <begin position="1"/>
        <end position="24"/>
    </location>
</feature>
<sequence>MPAQEGRLPASTEPKPTAAPSQIRPVAVAAAQARAPLPARCGWCPAVPAVSRLPPAASPGRSTPTFAAVGGLCISSSLASEHGGRAPGPEARAKVAGDWPVRRRSAALADYLKGLQALEPWSPGAVGALECPAVLGYALQHAALSAPYSRRRSPTPTGLCCLPSWHVTMAHPGARHPPCYSPCTPPRQAADAANPPPGLALSRERVIAHVIVPPYQALASCET</sequence>
<dbReference type="AlphaFoldDB" id="A0A2T2NCV6"/>
<evidence type="ECO:0000313" key="2">
    <source>
        <dbReference type="EMBL" id="PSN62878.1"/>
    </source>
</evidence>